<feature type="domain" description="Diacylglycerol glucosyltransferase N-terminal" evidence="5">
    <location>
        <begin position="17"/>
        <end position="178"/>
    </location>
</feature>
<evidence type="ECO:0000256" key="1">
    <source>
        <dbReference type="ARBA" id="ARBA00006962"/>
    </source>
</evidence>
<comment type="caution">
    <text evidence="6">The sequence shown here is derived from an EMBL/GenBank/DDBJ whole genome shotgun (WGS) entry which is preliminary data.</text>
</comment>
<evidence type="ECO:0000259" key="5">
    <source>
        <dbReference type="Pfam" id="PF06925"/>
    </source>
</evidence>
<keyword evidence="7" id="KW-1185">Reference proteome</keyword>
<sequence length="380" mass="43533">MEKQKVLILTASYGNGHIQVAKTLKEECHKQGINEVIISNLFAEAHPLVNDITEYLYLKSYTIGKPLYRFFYYGMNKMYHTKILNWYYNFGKKRLISLIEAERPDFIINTFPMIVVPEFRRRSGIFIPIFNVLTDYCLHKIWLHPEIDKYYVATEDLKQKIVDFGIPESIIETTGIPIRPVFEEQILPSSLFKKYHLSPAKKVIVIMAGAHGVLKNVKEICETLLTQTDSQIVVVCGNNTSLMLELEPLTKKFPDPLRVFGYLERVDELFRITTCMITKPGGITLTEAAALGVPLILYKPVPGQEKENAQYFASKGGAVIANQLEDIYMTISYLLNNEEALLEMKNAMRQIHKPHSAKNIIHDISNTVEQLKLKRFANLS</sequence>
<accession>A0A7W0BW96</accession>
<keyword evidence="2 6" id="KW-0328">Glycosyltransferase</keyword>
<dbReference type="EMBL" id="JACDUU010000006">
    <property type="protein sequence ID" value="MBA2872365.1"/>
    <property type="molecule type" value="Genomic_DNA"/>
</dbReference>
<dbReference type="PANTHER" id="PTHR43025:SF3">
    <property type="entry name" value="MONOGALACTOSYLDIACYLGLYCEROL SYNTHASE 1, CHLOROPLASTIC"/>
    <property type="match status" value="1"/>
</dbReference>
<dbReference type="InterPro" id="IPR009695">
    <property type="entry name" value="Diacylglyc_glucosyltr_N"/>
</dbReference>
<protein>
    <submittedName>
        <fullName evidence="6">Processive 1,2-diacylglycerol beta-glucosyltransferase</fullName>
        <ecNumber evidence="6">2.4.1.315</ecNumber>
    </submittedName>
</protein>
<dbReference type="Pfam" id="PF00534">
    <property type="entry name" value="Glycos_transf_1"/>
    <property type="match status" value="1"/>
</dbReference>
<dbReference type="Proteomes" id="UP000580891">
    <property type="component" value="Unassembled WGS sequence"/>
</dbReference>
<reference evidence="6 7" key="1">
    <citation type="submission" date="2020-07" db="EMBL/GenBank/DDBJ databases">
        <title>Genomic Encyclopedia of Type Strains, Phase IV (KMG-IV): sequencing the most valuable type-strain genomes for metagenomic binning, comparative biology and taxonomic classification.</title>
        <authorList>
            <person name="Goeker M."/>
        </authorList>
    </citation>
    <scope>NUCLEOTIDE SEQUENCE [LARGE SCALE GENOMIC DNA]</scope>
    <source>
        <strain evidence="6 7">DSM 25220</strain>
    </source>
</reference>
<comment type="similarity">
    <text evidence="1">Belongs to the glycosyltransferase 28 family.</text>
</comment>
<feature type="domain" description="Glycosyl transferase family 1" evidence="4">
    <location>
        <begin position="200"/>
        <end position="349"/>
    </location>
</feature>
<dbReference type="Pfam" id="PF06925">
    <property type="entry name" value="MGDG_synth"/>
    <property type="match status" value="1"/>
</dbReference>
<dbReference type="GO" id="GO:0016020">
    <property type="term" value="C:membrane"/>
    <property type="evidence" value="ECO:0007669"/>
    <property type="project" value="GOC"/>
</dbReference>
<name>A0A7W0BW96_9BACL</name>
<proteinExistence type="inferred from homology"/>
<evidence type="ECO:0000256" key="2">
    <source>
        <dbReference type="ARBA" id="ARBA00022676"/>
    </source>
</evidence>
<dbReference type="Gene3D" id="3.40.50.2000">
    <property type="entry name" value="Glycogen Phosphorylase B"/>
    <property type="match status" value="1"/>
</dbReference>
<organism evidence="6 7">
    <name type="scientific">[Anoxybacillus] calidus</name>
    <dbReference type="NCBI Taxonomy" id="575178"/>
    <lineage>
        <taxon>Bacteria</taxon>
        <taxon>Bacillati</taxon>
        <taxon>Bacillota</taxon>
        <taxon>Bacilli</taxon>
        <taxon>Bacillales</taxon>
        <taxon>Anoxybacillaceae</taxon>
        <taxon>Paranoxybacillus</taxon>
    </lineage>
</organism>
<evidence type="ECO:0000313" key="7">
    <source>
        <dbReference type="Proteomes" id="UP000580891"/>
    </source>
</evidence>
<dbReference type="GO" id="GO:0016758">
    <property type="term" value="F:hexosyltransferase activity"/>
    <property type="evidence" value="ECO:0007669"/>
    <property type="project" value="InterPro"/>
</dbReference>
<dbReference type="AlphaFoldDB" id="A0A7W0BW96"/>
<dbReference type="NCBIfam" id="NF010135">
    <property type="entry name" value="PRK13609.1"/>
    <property type="match status" value="1"/>
</dbReference>
<evidence type="ECO:0000259" key="4">
    <source>
        <dbReference type="Pfam" id="PF00534"/>
    </source>
</evidence>
<dbReference type="EC" id="2.4.1.315" evidence="6"/>
<evidence type="ECO:0000256" key="3">
    <source>
        <dbReference type="ARBA" id="ARBA00022679"/>
    </source>
</evidence>
<keyword evidence="3 6" id="KW-0808">Transferase</keyword>
<gene>
    <name evidence="6" type="ORF">HNQ85_002674</name>
</gene>
<dbReference type="InterPro" id="IPR001296">
    <property type="entry name" value="Glyco_trans_1"/>
</dbReference>
<dbReference type="GO" id="GO:0009247">
    <property type="term" value="P:glycolipid biosynthetic process"/>
    <property type="evidence" value="ECO:0007669"/>
    <property type="project" value="InterPro"/>
</dbReference>
<dbReference type="CDD" id="cd17507">
    <property type="entry name" value="GT28_Beta-DGS-like"/>
    <property type="match status" value="1"/>
</dbReference>
<dbReference type="RefSeq" id="WP_181538131.1">
    <property type="nucleotide sequence ID" value="NZ_JACDUU010000006.1"/>
</dbReference>
<dbReference type="SUPFAM" id="SSF53756">
    <property type="entry name" value="UDP-Glycosyltransferase/glycogen phosphorylase"/>
    <property type="match status" value="1"/>
</dbReference>
<dbReference type="InterPro" id="IPR050519">
    <property type="entry name" value="Glycosyltransf_28_UgtP"/>
</dbReference>
<evidence type="ECO:0000313" key="6">
    <source>
        <dbReference type="EMBL" id="MBA2872365.1"/>
    </source>
</evidence>
<dbReference type="PANTHER" id="PTHR43025">
    <property type="entry name" value="MONOGALACTOSYLDIACYLGLYCEROL SYNTHASE"/>
    <property type="match status" value="1"/>
</dbReference>